<dbReference type="Proteomes" id="UP001630127">
    <property type="component" value="Unassembled WGS sequence"/>
</dbReference>
<evidence type="ECO:0000313" key="2">
    <source>
        <dbReference type="Proteomes" id="UP001630127"/>
    </source>
</evidence>
<sequence>MVLQSQLYPPVVHAHAADYYSNNGYRHQDDYYSEHGYAQKEDYCYENAYYNSGSSMPQMKPYANVPLPQPSKHQMVGYESYDQHKNGLYGNHQNYHDYNSDAYTNEPFKGKHQSDGYYNEPFKGKHQSDGYYRNHNSHDYGPTTYETMRYSCYSEGGHDRCPPFYDHKNHQNLPFKGVQSIDRSLDD</sequence>
<accession>A0ABD2YVK3</accession>
<comment type="caution">
    <text evidence="1">The sequence shown here is derived from an EMBL/GenBank/DDBJ whole genome shotgun (WGS) entry which is preliminary data.</text>
</comment>
<dbReference type="EMBL" id="JBJUIK010000012">
    <property type="protein sequence ID" value="KAL3511348.1"/>
    <property type="molecule type" value="Genomic_DNA"/>
</dbReference>
<reference evidence="1 2" key="1">
    <citation type="submission" date="2024-11" db="EMBL/GenBank/DDBJ databases">
        <title>A near-complete genome assembly of Cinchona calisaya.</title>
        <authorList>
            <person name="Lian D.C."/>
            <person name="Zhao X.W."/>
            <person name="Wei L."/>
        </authorList>
    </citation>
    <scope>NUCLEOTIDE SEQUENCE [LARGE SCALE GENOMIC DNA]</scope>
    <source>
        <tissue evidence="1">Nenye</tissue>
    </source>
</reference>
<protein>
    <submittedName>
        <fullName evidence="1">Uncharacterized protein</fullName>
    </submittedName>
</protein>
<keyword evidence="2" id="KW-1185">Reference proteome</keyword>
<organism evidence="1 2">
    <name type="scientific">Cinchona calisaya</name>
    <dbReference type="NCBI Taxonomy" id="153742"/>
    <lineage>
        <taxon>Eukaryota</taxon>
        <taxon>Viridiplantae</taxon>
        <taxon>Streptophyta</taxon>
        <taxon>Embryophyta</taxon>
        <taxon>Tracheophyta</taxon>
        <taxon>Spermatophyta</taxon>
        <taxon>Magnoliopsida</taxon>
        <taxon>eudicotyledons</taxon>
        <taxon>Gunneridae</taxon>
        <taxon>Pentapetalae</taxon>
        <taxon>asterids</taxon>
        <taxon>lamiids</taxon>
        <taxon>Gentianales</taxon>
        <taxon>Rubiaceae</taxon>
        <taxon>Cinchonoideae</taxon>
        <taxon>Cinchoneae</taxon>
        <taxon>Cinchona</taxon>
    </lineage>
</organism>
<gene>
    <name evidence="1" type="ORF">ACH5RR_030749</name>
</gene>
<evidence type="ECO:0000313" key="1">
    <source>
        <dbReference type="EMBL" id="KAL3511348.1"/>
    </source>
</evidence>
<proteinExistence type="predicted"/>
<name>A0ABD2YVK3_9GENT</name>
<dbReference type="AlphaFoldDB" id="A0ABD2YVK3"/>